<accession>A0ABS5HKY7</accession>
<dbReference type="Pfam" id="PF18546">
    <property type="entry name" value="MetOD1"/>
    <property type="match status" value="1"/>
</dbReference>
<evidence type="ECO:0000313" key="3">
    <source>
        <dbReference type="Proteomes" id="UP001195941"/>
    </source>
</evidence>
<feature type="domain" description="Metanogen output" evidence="1">
    <location>
        <begin position="14"/>
        <end position="142"/>
    </location>
</feature>
<dbReference type="Proteomes" id="UP001195941">
    <property type="component" value="Unassembled WGS sequence"/>
</dbReference>
<keyword evidence="3" id="KW-1185">Reference proteome</keyword>
<dbReference type="EMBL" id="JADMKU010000001">
    <property type="protein sequence ID" value="MBR9649644.1"/>
    <property type="molecule type" value="Genomic_DNA"/>
</dbReference>
<organism evidence="2 3">
    <name type="scientific">Thalassovita aquimarina</name>
    <dbReference type="NCBI Taxonomy" id="2785917"/>
    <lineage>
        <taxon>Bacteria</taxon>
        <taxon>Pseudomonadati</taxon>
        <taxon>Pseudomonadota</taxon>
        <taxon>Alphaproteobacteria</taxon>
        <taxon>Rhodobacterales</taxon>
        <taxon>Roseobacteraceae</taxon>
        <taxon>Thalassovita</taxon>
    </lineage>
</organism>
<evidence type="ECO:0000313" key="2">
    <source>
        <dbReference type="EMBL" id="MBR9649644.1"/>
    </source>
</evidence>
<proteinExistence type="predicted"/>
<protein>
    <submittedName>
        <fullName evidence="2">Transcriptional regulator</fullName>
    </submittedName>
</protein>
<dbReference type="InterPro" id="IPR041359">
    <property type="entry name" value="MetOD1"/>
</dbReference>
<gene>
    <name evidence="2" type="ORF">IT775_00715</name>
</gene>
<name>A0ABS5HKY7_9RHOB</name>
<evidence type="ECO:0000259" key="1">
    <source>
        <dbReference type="Pfam" id="PF18546"/>
    </source>
</evidence>
<sequence length="158" mass="17224">MTKKRFLANTLHHLTHTLETVAGIEEAEAFLSTVGAELGQDLYDEHFAQPGAEPLHPDTLPEMLVDVETGIGADFAIVERSKNRILLENRTCPFGPEINGTPSICMVTANLLGHLASKSAGYAKVHLEQTIARGHPMCRVNVSLDDNDTPGLEYFADD</sequence>
<comment type="caution">
    <text evidence="2">The sequence shown here is derived from an EMBL/GenBank/DDBJ whole genome shotgun (WGS) entry which is preliminary data.</text>
</comment>
<dbReference type="RefSeq" id="WP_212699149.1">
    <property type="nucleotide sequence ID" value="NZ_JADMKU010000001.1"/>
</dbReference>
<reference evidence="2 3" key="1">
    <citation type="journal article" date="2021" name="Arch. Microbiol.">
        <title>Thalassobius aquimarinus sp. nov., isolated from the Sea of Japan seashore.</title>
        <authorList>
            <person name="Kurilenko V.V."/>
            <person name="Romanenko L.A."/>
            <person name="Chernysheva N.Y."/>
            <person name="Velansky P.V."/>
            <person name="Tekutyeva L.A."/>
            <person name="Isaeva M.P."/>
            <person name="Mikhailov V.V."/>
        </authorList>
    </citation>
    <scope>NUCLEOTIDE SEQUENCE [LARGE SCALE GENOMIC DNA]</scope>
    <source>
        <strain evidence="2 3">KMM 8518</strain>
    </source>
</reference>